<dbReference type="Proteomes" id="UP000799424">
    <property type="component" value="Unassembled WGS sequence"/>
</dbReference>
<evidence type="ECO:0000256" key="1">
    <source>
        <dbReference type="SAM" id="SignalP"/>
    </source>
</evidence>
<dbReference type="AlphaFoldDB" id="A0A6A7A1A3"/>
<organism evidence="2 3">
    <name type="scientific">Ophiobolus disseminans</name>
    <dbReference type="NCBI Taxonomy" id="1469910"/>
    <lineage>
        <taxon>Eukaryota</taxon>
        <taxon>Fungi</taxon>
        <taxon>Dikarya</taxon>
        <taxon>Ascomycota</taxon>
        <taxon>Pezizomycotina</taxon>
        <taxon>Dothideomycetes</taxon>
        <taxon>Pleosporomycetidae</taxon>
        <taxon>Pleosporales</taxon>
        <taxon>Pleosporineae</taxon>
        <taxon>Phaeosphaeriaceae</taxon>
        <taxon>Ophiobolus</taxon>
    </lineage>
</organism>
<name>A0A6A7A1A3_9PLEO</name>
<evidence type="ECO:0000313" key="3">
    <source>
        <dbReference type="Proteomes" id="UP000799424"/>
    </source>
</evidence>
<accession>A0A6A7A1A3</accession>
<evidence type="ECO:0000313" key="2">
    <source>
        <dbReference type="EMBL" id="KAF2826893.1"/>
    </source>
</evidence>
<feature type="chain" id="PRO_5025552886" description="Lysine-specific metallo-endopeptidase domain-containing protein" evidence="1">
    <location>
        <begin position="23"/>
        <end position="256"/>
    </location>
</feature>
<proteinExistence type="predicted"/>
<feature type="signal peptide" evidence="1">
    <location>
        <begin position="1"/>
        <end position="22"/>
    </location>
</feature>
<gene>
    <name evidence="2" type="ORF">CC86DRAFT_381954</name>
</gene>
<reference evidence="2" key="1">
    <citation type="journal article" date="2020" name="Stud. Mycol.">
        <title>101 Dothideomycetes genomes: a test case for predicting lifestyles and emergence of pathogens.</title>
        <authorList>
            <person name="Haridas S."/>
            <person name="Albert R."/>
            <person name="Binder M."/>
            <person name="Bloem J."/>
            <person name="Labutti K."/>
            <person name="Salamov A."/>
            <person name="Andreopoulos B."/>
            <person name="Baker S."/>
            <person name="Barry K."/>
            <person name="Bills G."/>
            <person name="Bluhm B."/>
            <person name="Cannon C."/>
            <person name="Castanera R."/>
            <person name="Culley D."/>
            <person name="Daum C."/>
            <person name="Ezra D."/>
            <person name="Gonzalez J."/>
            <person name="Henrissat B."/>
            <person name="Kuo A."/>
            <person name="Liang C."/>
            <person name="Lipzen A."/>
            <person name="Lutzoni F."/>
            <person name="Magnuson J."/>
            <person name="Mondo S."/>
            <person name="Nolan M."/>
            <person name="Ohm R."/>
            <person name="Pangilinan J."/>
            <person name="Park H.-J."/>
            <person name="Ramirez L."/>
            <person name="Alfaro M."/>
            <person name="Sun H."/>
            <person name="Tritt A."/>
            <person name="Yoshinaga Y."/>
            <person name="Zwiers L.-H."/>
            <person name="Turgeon B."/>
            <person name="Goodwin S."/>
            <person name="Spatafora J."/>
            <person name="Crous P."/>
            <person name="Grigoriev I."/>
        </authorList>
    </citation>
    <scope>NUCLEOTIDE SEQUENCE</scope>
    <source>
        <strain evidence="2">CBS 113818</strain>
    </source>
</reference>
<protein>
    <recommendedName>
        <fullName evidence="4">Lysine-specific metallo-endopeptidase domain-containing protein</fullName>
    </recommendedName>
</protein>
<keyword evidence="1" id="KW-0732">Signal</keyword>
<dbReference type="EMBL" id="MU006225">
    <property type="protein sequence ID" value="KAF2826893.1"/>
    <property type="molecule type" value="Genomic_DNA"/>
</dbReference>
<evidence type="ECO:0008006" key="4">
    <source>
        <dbReference type="Google" id="ProtNLM"/>
    </source>
</evidence>
<keyword evidence="3" id="KW-1185">Reference proteome</keyword>
<sequence>MHWLPILWSFALQLSLYSIAFGYQIDQSCVKEGIADAVHEAMESAIGMADAAYDRLTAEPRHATTLDLVAKLFARPGQNPVDAITDKTVDVLYAIRQNYRNEVPRGTPVGLDDILCPWFVDWIAKRKFKTQHAVVGNIGKFLTRFSGRSRFSFAQIDSFNLLDKVLLHEMTHGRAAYSKFDTEDDPVEGLKDVLLPGGYTGMNIINAPAFGWAMARKLAEKGGPLRKATGADNNADTLALFGSSTYSPLQELGGSN</sequence>
<dbReference type="OrthoDB" id="4507347at2759"/>